<dbReference type="InterPro" id="IPR002173">
    <property type="entry name" value="Carboh/pur_kinase_PfkB_CS"/>
</dbReference>
<dbReference type="InterPro" id="IPR052562">
    <property type="entry name" value="Ketohexokinase-related"/>
</dbReference>
<dbReference type="SUPFAM" id="SSF53613">
    <property type="entry name" value="Ribokinase-like"/>
    <property type="match status" value="1"/>
</dbReference>
<dbReference type="KEGG" id="uvi:66063863"/>
<dbReference type="AlphaFoldDB" id="A0A8E5HNN9"/>
<proteinExistence type="predicted"/>
<gene>
    <name evidence="4" type="ORF">UV8b_03085</name>
</gene>
<protein>
    <recommendedName>
        <fullName evidence="3">Carbohydrate kinase PfkB domain-containing protein</fullName>
    </recommendedName>
</protein>
<dbReference type="RefSeq" id="XP_042996517.1">
    <property type="nucleotide sequence ID" value="XM_043140583.1"/>
</dbReference>
<dbReference type="GeneID" id="66063863"/>
<dbReference type="Proteomes" id="UP000027002">
    <property type="component" value="Chromosome 2"/>
</dbReference>
<keyword evidence="2" id="KW-0418">Kinase</keyword>
<keyword evidence="1" id="KW-0808">Transferase</keyword>
<dbReference type="PANTHER" id="PTHR42774:SF3">
    <property type="entry name" value="KETOHEXOKINASE"/>
    <property type="match status" value="1"/>
</dbReference>
<organism evidence="4 5">
    <name type="scientific">Ustilaginoidea virens</name>
    <name type="common">Rice false smut fungus</name>
    <name type="synonym">Villosiclava virens</name>
    <dbReference type="NCBI Taxonomy" id="1159556"/>
    <lineage>
        <taxon>Eukaryota</taxon>
        <taxon>Fungi</taxon>
        <taxon>Dikarya</taxon>
        <taxon>Ascomycota</taxon>
        <taxon>Pezizomycotina</taxon>
        <taxon>Sordariomycetes</taxon>
        <taxon>Hypocreomycetidae</taxon>
        <taxon>Hypocreales</taxon>
        <taxon>Clavicipitaceae</taxon>
        <taxon>Ustilaginoidea</taxon>
    </lineage>
</organism>
<dbReference type="OrthoDB" id="204058at2759"/>
<dbReference type="PANTHER" id="PTHR42774">
    <property type="entry name" value="PHOSPHOTRANSFERASE SYSTEM TRANSPORT PROTEIN"/>
    <property type="match status" value="1"/>
</dbReference>
<reference evidence="4" key="1">
    <citation type="submission" date="2020-03" db="EMBL/GenBank/DDBJ databases">
        <title>A mixture of massive structural variations and highly conserved coding sequences in Ustilaginoidea virens genome.</title>
        <authorList>
            <person name="Zhang K."/>
            <person name="Zhao Z."/>
            <person name="Zhang Z."/>
            <person name="Li Y."/>
            <person name="Hsiang T."/>
            <person name="Sun W."/>
        </authorList>
    </citation>
    <scope>NUCLEOTIDE SEQUENCE</scope>
    <source>
        <strain evidence="4">UV-8b</strain>
    </source>
</reference>
<feature type="domain" description="Carbohydrate kinase PfkB" evidence="3">
    <location>
        <begin position="2"/>
        <end position="302"/>
    </location>
</feature>
<dbReference type="Gene3D" id="3.40.1190.20">
    <property type="match status" value="1"/>
</dbReference>
<dbReference type="InterPro" id="IPR029056">
    <property type="entry name" value="Ribokinase-like"/>
</dbReference>
<dbReference type="PROSITE" id="PS00584">
    <property type="entry name" value="PFKB_KINASES_2"/>
    <property type="match status" value="1"/>
</dbReference>
<keyword evidence="5" id="KW-1185">Reference proteome</keyword>
<sequence length="313" mass="34269">MKHLILTGATYLDTILSVPYFPAEDSKLRATKLELRRGGNCANSLQVLQQFDLGDACLHLVSCLPREGSPDTERILSSFGPDCRIRFDHCLFRDEDDAASSYIVRSEASGSRTIVNYNGLPEMQVGEFASVVDGFREDEETWWHFEGRNPGTTLACIELIRRRHPRARISVEIEKPGRQGLLDLAARADIVFYSQSWAESRGYASAEECLRKEHRRPGSLGLCTWGAAGATAMSQATGEPLHCPVQGAADQISVIDPIGAGDTFIAGMLWRCFVAGDWPSVNVESAVSFAVALATLKVQQDGFAGLKESLANE</sequence>
<evidence type="ECO:0000259" key="3">
    <source>
        <dbReference type="Pfam" id="PF00294"/>
    </source>
</evidence>
<dbReference type="Pfam" id="PF00294">
    <property type="entry name" value="PfkB"/>
    <property type="match status" value="1"/>
</dbReference>
<dbReference type="GO" id="GO:0016301">
    <property type="term" value="F:kinase activity"/>
    <property type="evidence" value="ECO:0007669"/>
    <property type="project" value="UniProtKB-KW"/>
</dbReference>
<evidence type="ECO:0000313" key="4">
    <source>
        <dbReference type="EMBL" id="QUC18844.1"/>
    </source>
</evidence>
<dbReference type="InterPro" id="IPR011611">
    <property type="entry name" value="PfkB_dom"/>
</dbReference>
<evidence type="ECO:0000313" key="5">
    <source>
        <dbReference type="Proteomes" id="UP000027002"/>
    </source>
</evidence>
<evidence type="ECO:0000256" key="1">
    <source>
        <dbReference type="ARBA" id="ARBA00022679"/>
    </source>
</evidence>
<name>A0A8E5HNN9_USTVR</name>
<accession>A0A8E5HNN9</accession>
<dbReference type="EMBL" id="CP072754">
    <property type="protein sequence ID" value="QUC18844.1"/>
    <property type="molecule type" value="Genomic_DNA"/>
</dbReference>
<evidence type="ECO:0000256" key="2">
    <source>
        <dbReference type="ARBA" id="ARBA00022777"/>
    </source>
</evidence>